<dbReference type="NCBIfam" id="TIGR01180">
    <property type="entry name" value="aman2_put"/>
    <property type="match status" value="1"/>
</dbReference>
<gene>
    <name evidence="4" type="ORF">MNBD_IGNAVI01-683</name>
</gene>
<sequence length="749" mass="86802">MKLIMTFITLTFVFLFLIGCDQKSETSSNLDYVDPNIGGVGHLLKPTRPTIQLPNQMIRMFPIRADYIDDQISFFPLTNLGENLFGIMPYVSSVNDKMWNHRQAYDHDLEIVRPYYYYTYFIDSEIQTEFTPGSKTGFYKFKFPQKDKKLVKLQINFDGKWNIISGNSISGVEVFEGMKAYMYGEFNIEGNASTIKNADVYTENKIREKKNVVLIEFPSEEKKPVEFKYSISFISIEQAKTNLNKEIPDWNFESLKSKGKAIWEEKLDQIQVKGGTEAQRRSFYTALYRTYGRMVNISEDGKYYSAYDHKVHESDRNFYVDDGVWDTYLAHHPLRMVLDPVMEADMLQSYVDMYEQSGWMPQFPQLYGDAAVMNGFHSTIVFLDAWRKGIRNFDVEKAYEGMKKNATEATMLPWRNGPKMELDYFYRENGFYPALEPGEKEIYKEVDSFEKRESVAITLGHSYDDWALAEMAKEMGKQKDYDYFISESKNYRNLYRSEKKMFWPKNAKGEWINIDPKFDGGPGGRDYYDENNGYTYAWQVQQDIPDLINLMGGKKEFINNLDQLFREDLGMRKFQFWAKFPDATGLVGQFSMGNEPSFHIPYLYNYAGEPWKTQKLIRFLLDVWFKNNIFGIPGDEDGGAMSAFVVFSSLGFYPVTPGLPIYNIGSPLFEEVKIQLNNGNTFTIIANNCSKVNKYIQSAKLNGADLNRPWFTHEDILQGSTLELEMGPYPNKEWGSSPESAPPSSVETK</sequence>
<evidence type="ECO:0000259" key="2">
    <source>
        <dbReference type="Pfam" id="PF07971"/>
    </source>
</evidence>
<dbReference type="Pfam" id="PF17678">
    <property type="entry name" value="Glyco_hydro_92N"/>
    <property type="match status" value="1"/>
</dbReference>
<evidence type="ECO:0000259" key="3">
    <source>
        <dbReference type="Pfam" id="PF17678"/>
    </source>
</evidence>
<dbReference type="PROSITE" id="PS51257">
    <property type="entry name" value="PROKAR_LIPOPROTEIN"/>
    <property type="match status" value="1"/>
</dbReference>
<evidence type="ECO:0000256" key="1">
    <source>
        <dbReference type="SAM" id="MobiDB-lite"/>
    </source>
</evidence>
<feature type="region of interest" description="Disordered" evidence="1">
    <location>
        <begin position="727"/>
        <end position="749"/>
    </location>
</feature>
<protein>
    <submittedName>
        <fullName evidence="4">Alpha-1,2-mannosidase</fullName>
    </submittedName>
</protein>
<organism evidence="4">
    <name type="scientific">hydrothermal vent metagenome</name>
    <dbReference type="NCBI Taxonomy" id="652676"/>
    <lineage>
        <taxon>unclassified sequences</taxon>
        <taxon>metagenomes</taxon>
        <taxon>ecological metagenomes</taxon>
    </lineage>
</organism>
<dbReference type="InterPro" id="IPR008928">
    <property type="entry name" value="6-hairpin_glycosidase_sf"/>
</dbReference>
<dbReference type="FunFam" id="3.30.2080.10:FF:000001">
    <property type="entry name" value="Alpha-1,2-mannosidase subfamily"/>
    <property type="match status" value="1"/>
</dbReference>
<dbReference type="InterPro" id="IPR005887">
    <property type="entry name" value="GH92_a_mannosidase_put"/>
</dbReference>
<reference evidence="4" key="1">
    <citation type="submission" date="2018-06" db="EMBL/GenBank/DDBJ databases">
        <authorList>
            <person name="Zhirakovskaya E."/>
        </authorList>
    </citation>
    <scope>NUCLEOTIDE SEQUENCE</scope>
</reference>
<dbReference type="SUPFAM" id="SSF48208">
    <property type="entry name" value="Six-hairpin glycosidases"/>
    <property type="match status" value="1"/>
</dbReference>
<dbReference type="Gene3D" id="1.20.1050.60">
    <property type="entry name" value="alpha-1,2-mannosidase"/>
    <property type="match status" value="1"/>
</dbReference>
<dbReference type="PANTHER" id="PTHR12143:SF43">
    <property type="entry name" value="PUTATIVE-RELATED"/>
    <property type="match status" value="1"/>
</dbReference>
<dbReference type="GO" id="GO:0006516">
    <property type="term" value="P:glycoprotein catabolic process"/>
    <property type="evidence" value="ECO:0007669"/>
    <property type="project" value="TreeGrafter"/>
</dbReference>
<dbReference type="GO" id="GO:0005975">
    <property type="term" value="P:carbohydrate metabolic process"/>
    <property type="evidence" value="ECO:0007669"/>
    <property type="project" value="InterPro"/>
</dbReference>
<accession>A0A3B1BLK2</accession>
<dbReference type="AlphaFoldDB" id="A0A3B1BLK2"/>
<dbReference type="GO" id="GO:0000224">
    <property type="term" value="F:peptide-N4-(N-acetyl-beta-glucosaminyl)asparagine amidase activity"/>
    <property type="evidence" value="ECO:0007669"/>
    <property type="project" value="TreeGrafter"/>
</dbReference>
<evidence type="ECO:0000313" key="4">
    <source>
        <dbReference type="EMBL" id="VAX15421.1"/>
    </source>
</evidence>
<feature type="domain" description="Glycosyl hydrolase family 92 N-terminal" evidence="3">
    <location>
        <begin position="32"/>
        <end position="232"/>
    </location>
</feature>
<dbReference type="GO" id="GO:0030246">
    <property type="term" value="F:carbohydrate binding"/>
    <property type="evidence" value="ECO:0007669"/>
    <property type="project" value="InterPro"/>
</dbReference>
<dbReference type="Pfam" id="PF07971">
    <property type="entry name" value="Glyco_hydro_92"/>
    <property type="match status" value="1"/>
</dbReference>
<dbReference type="InterPro" id="IPR041371">
    <property type="entry name" value="GH92_N"/>
</dbReference>
<dbReference type="Gene3D" id="1.20.1610.10">
    <property type="entry name" value="alpha-1,2-mannosidases domains"/>
    <property type="match status" value="1"/>
</dbReference>
<dbReference type="InterPro" id="IPR014718">
    <property type="entry name" value="GH-type_carb-bd"/>
</dbReference>
<dbReference type="Gene3D" id="2.70.98.10">
    <property type="match status" value="1"/>
</dbReference>
<dbReference type="EMBL" id="UOGD01000021">
    <property type="protein sequence ID" value="VAX15421.1"/>
    <property type="molecule type" value="Genomic_DNA"/>
</dbReference>
<dbReference type="InterPro" id="IPR050883">
    <property type="entry name" value="PNGase"/>
</dbReference>
<feature type="compositionally biased region" description="Low complexity" evidence="1">
    <location>
        <begin position="736"/>
        <end position="749"/>
    </location>
</feature>
<dbReference type="InterPro" id="IPR012939">
    <property type="entry name" value="Glyco_hydro_92"/>
</dbReference>
<name>A0A3B1BLK2_9ZZZZ</name>
<dbReference type="PANTHER" id="PTHR12143">
    <property type="entry name" value="PEPTIDE N-GLYCANASE PNGASE -RELATED"/>
    <property type="match status" value="1"/>
</dbReference>
<dbReference type="Gene3D" id="3.30.2080.10">
    <property type="entry name" value="GH92 mannosidase domain"/>
    <property type="match status" value="1"/>
</dbReference>
<proteinExistence type="predicted"/>
<dbReference type="GO" id="GO:0005829">
    <property type="term" value="C:cytosol"/>
    <property type="evidence" value="ECO:0007669"/>
    <property type="project" value="TreeGrafter"/>
</dbReference>
<feature type="domain" description="Glycosyl hydrolase family 92" evidence="2">
    <location>
        <begin position="238"/>
        <end position="728"/>
    </location>
</feature>